<dbReference type="EMBL" id="CAWUPB010001173">
    <property type="protein sequence ID" value="CAK7346531.1"/>
    <property type="molecule type" value="Genomic_DNA"/>
</dbReference>
<comment type="caution">
    <text evidence="1">The sequence shown here is derived from an EMBL/GenBank/DDBJ whole genome shotgun (WGS) entry which is preliminary data.</text>
</comment>
<keyword evidence="2" id="KW-1185">Reference proteome</keyword>
<evidence type="ECO:0000313" key="1">
    <source>
        <dbReference type="EMBL" id="CAK7346531.1"/>
    </source>
</evidence>
<proteinExistence type="predicted"/>
<name>A0AAV1S7R1_9ROSI</name>
<reference evidence="1 2" key="1">
    <citation type="submission" date="2024-01" db="EMBL/GenBank/DDBJ databases">
        <authorList>
            <person name="Waweru B."/>
        </authorList>
    </citation>
    <scope>NUCLEOTIDE SEQUENCE [LARGE SCALE GENOMIC DNA]</scope>
</reference>
<accession>A0AAV1S7R1</accession>
<dbReference type="AlphaFoldDB" id="A0AAV1S7R1"/>
<protein>
    <submittedName>
        <fullName evidence="1">Uncharacterized protein</fullName>
    </submittedName>
</protein>
<organism evidence="1 2">
    <name type="scientific">Dovyalis caffra</name>
    <dbReference type="NCBI Taxonomy" id="77055"/>
    <lineage>
        <taxon>Eukaryota</taxon>
        <taxon>Viridiplantae</taxon>
        <taxon>Streptophyta</taxon>
        <taxon>Embryophyta</taxon>
        <taxon>Tracheophyta</taxon>
        <taxon>Spermatophyta</taxon>
        <taxon>Magnoliopsida</taxon>
        <taxon>eudicotyledons</taxon>
        <taxon>Gunneridae</taxon>
        <taxon>Pentapetalae</taxon>
        <taxon>rosids</taxon>
        <taxon>fabids</taxon>
        <taxon>Malpighiales</taxon>
        <taxon>Salicaceae</taxon>
        <taxon>Flacourtieae</taxon>
        <taxon>Dovyalis</taxon>
    </lineage>
</organism>
<sequence length="91" mass="9859">MLSAAELVIPMGEAISRSVPTIIGLPPPFFKYRLVRAGPAHAYSGFKLRCRGGRQFHDLISGYNHPLPVGSRAARLAALLPNPIDPRGIIE</sequence>
<gene>
    <name evidence="1" type="ORF">DCAF_LOCUS19208</name>
</gene>
<dbReference type="Proteomes" id="UP001314170">
    <property type="component" value="Unassembled WGS sequence"/>
</dbReference>
<evidence type="ECO:0000313" key="2">
    <source>
        <dbReference type="Proteomes" id="UP001314170"/>
    </source>
</evidence>